<evidence type="ECO:0000256" key="1">
    <source>
        <dbReference type="SAM" id="MobiDB-lite"/>
    </source>
</evidence>
<accession>A0ABS8E5N2</accession>
<organism evidence="2 3">
    <name type="scientific">Streptomyces flavotricini</name>
    <dbReference type="NCBI Taxonomy" id="66888"/>
    <lineage>
        <taxon>Bacteria</taxon>
        <taxon>Bacillati</taxon>
        <taxon>Actinomycetota</taxon>
        <taxon>Actinomycetes</taxon>
        <taxon>Kitasatosporales</taxon>
        <taxon>Streptomycetaceae</taxon>
        <taxon>Streptomyces</taxon>
    </lineage>
</organism>
<proteinExistence type="predicted"/>
<dbReference type="Proteomes" id="UP001520654">
    <property type="component" value="Unassembled WGS sequence"/>
</dbReference>
<keyword evidence="3" id="KW-1185">Reference proteome</keyword>
<sequence>MPHRRTPGRSTAAASPGTPSRSRATTAAASLPPRSPTAASARAPYPRATTRSGASRARAGRTPSTPARVRTGADAKAQYAKGFQKGFQTIRGSCSAKPPQTLGEIDPNWQKGCDNGAALAAKSFCGDKTDGQTGTPEYDKGHKLGYDTTKATCQTAPPETAVAPDPEWIRGYNEGAAKASGEFCT</sequence>
<protein>
    <submittedName>
        <fullName evidence="2">Uncharacterized protein</fullName>
    </submittedName>
</protein>
<feature type="compositionally biased region" description="Low complexity" evidence="1">
    <location>
        <begin position="18"/>
        <end position="65"/>
    </location>
</feature>
<comment type="caution">
    <text evidence="2">The sequence shown here is derived from an EMBL/GenBank/DDBJ whole genome shotgun (WGS) entry which is preliminary data.</text>
</comment>
<dbReference type="RefSeq" id="WP_229336707.1">
    <property type="nucleotide sequence ID" value="NZ_JAINUL010000001.1"/>
</dbReference>
<evidence type="ECO:0000313" key="2">
    <source>
        <dbReference type="EMBL" id="MCC0096253.1"/>
    </source>
</evidence>
<gene>
    <name evidence="2" type="ORF">K7B10_15955</name>
</gene>
<name>A0ABS8E5N2_9ACTN</name>
<evidence type="ECO:0000313" key="3">
    <source>
        <dbReference type="Proteomes" id="UP001520654"/>
    </source>
</evidence>
<dbReference type="EMBL" id="JAINUL010000001">
    <property type="protein sequence ID" value="MCC0096253.1"/>
    <property type="molecule type" value="Genomic_DNA"/>
</dbReference>
<reference evidence="2 3" key="1">
    <citation type="submission" date="2021-08" db="EMBL/GenBank/DDBJ databases">
        <title>Genomic Architecture of Streptomyces flavotricini NGL1 and Streptomyces erythrochromogenes HMS4 With Differential Plant Beneficial attributes and laccase production capabilities.</title>
        <authorList>
            <person name="Salwan R."/>
            <person name="Kaur R."/>
            <person name="Sharma V."/>
        </authorList>
    </citation>
    <scope>NUCLEOTIDE SEQUENCE [LARGE SCALE GENOMIC DNA]</scope>
    <source>
        <strain evidence="2 3">NGL1</strain>
    </source>
</reference>
<feature type="region of interest" description="Disordered" evidence="1">
    <location>
        <begin position="1"/>
        <end position="74"/>
    </location>
</feature>